<evidence type="ECO:0000256" key="1">
    <source>
        <dbReference type="SAM" id="Phobius"/>
    </source>
</evidence>
<gene>
    <name evidence="3" type="ORF">NV381_10090</name>
</gene>
<keyword evidence="1" id="KW-0472">Membrane</keyword>
<dbReference type="InterPro" id="IPR025436">
    <property type="entry name" value="DUF4179"/>
</dbReference>
<evidence type="ECO:0000259" key="2">
    <source>
        <dbReference type="Pfam" id="PF13786"/>
    </source>
</evidence>
<keyword evidence="4" id="KW-1185">Reference proteome</keyword>
<evidence type="ECO:0000313" key="3">
    <source>
        <dbReference type="EMBL" id="MCR8631551.1"/>
    </source>
</evidence>
<dbReference type="Gene3D" id="2.60.40.1630">
    <property type="entry name" value="bacillus anthracis domain"/>
    <property type="match status" value="1"/>
</dbReference>
<sequence>MQCFSPIEIEQYLLETASPYKQEMAKHIANCPRCRSLYQEQFEEQERWSSELFVEALPDSFTINVMAALEHEELDSESTRAAISGTKSSLFQQEIESSSAHVTVTENPSTVAAKGLLKRRAAIFWKPMIGVASLLILFSAVILYSVPTLAETLRSLFTHNNVDIGLLRAQELGLVEHPNIKIKDNGYTIMVNEAVADPTRVVIALQLYGPDGKHDRNRLVFGSENSIKIKDDQGKIVGKMYDMGATNDFYYLVAFFPEPLQTDRITIEGRLTQLGNPMANIPLSQGRWNFDFSIDMKEANKKTAITPLKGSYTAPDGMTVRLKRLTRMVQGVRLELDTELSEEALVRSPGELWKQQGLRFHLEDMNGEVIQTVNTRNVTKGRGMVMTQSSHSGDRPGLMHLSYTFEYLPMDKPYTFVFDGYFISERDDASVQFEPSKLKAQPVSFRFDGDELLLRDFTVESPPNTNGEEVEGSLHLDGKLRNENLQSEWTLKAFNGKEYAITMRGASTTENSSGWKDGYIRLGGPDLGGLFEFRAKGLAQIPDRLQLTRTVVDRLYTNVDWSAQIKEEIKKP</sequence>
<keyword evidence="1" id="KW-0812">Transmembrane</keyword>
<dbReference type="Proteomes" id="UP001300012">
    <property type="component" value="Unassembled WGS sequence"/>
</dbReference>
<dbReference type="EMBL" id="JANQBD010000006">
    <property type="protein sequence ID" value="MCR8631551.1"/>
    <property type="molecule type" value="Genomic_DNA"/>
</dbReference>
<dbReference type="Pfam" id="PF13786">
    <property type="entry name" value="DUF4179"/>
    <property type="match status" value="1"/>
</dbReference>
<dbReference type="RefSeq" id="WP_258213149.1">
    <property type="nucleotide sequence ID" value="NZ_JANQBD010000006.1"/>
</dbReference>
<feature type="domain" description="DUF4179" evidence="2">
    <location>
        <begin position="123"/>
        <end position="206"/>
    </location>
</feature>
<protein>
    <submittedName>
        <fullName evidence="3">DUF4179 domain-containing protein</fullName>
    </submittedName>
</protein>
<comment type="caution">
    <text evidence="3">The sequence shown here is derived from an EMBL/GenBank/DDBJ whole genome shotgun (WGS) entry which is preliminary data.</text>
</comment>
<proteinExistence type="predicted"/>
<feature type="transmembrane region" description="Helical" evidence="1">
    <location>
        <begin position="123"/>
        <end position="146"/>
    </location>
</feature>
<name>A0ABT1YEF5_9BACL</name>
<organism evidence="3 4">
    <name type="scientific">Paenibacillus radicis</name>
    <name type="common">ex Xue et al. 2023</name>
    <dbReference type="NCBI Taxonomy" id="2972489"/>
    <lineage>
        <taxon>Bacteria</taxon>
        <taxon>Bacillati</taxon>
        <taxon>Bacillota</taxon>
        <taxon>Bacilli</taxon>
        <taxon>Bacillales</taxon>
        <taxon>Paenibacillaceae</taxon>
        <taxon>Paenibacillus</taxon>
    </lineage>
</organism>
<evidence type="ECO:0000313" key="4">
    <source>
        <dbReference type="Proteomes" id="UP001300012"/>
    </source>
</evidence>
<keyword evidence="1" id="KW-1133">Transmembrane helix</keyword>
<reference evidence="3 4" key="1">
    <citation type="submission" date="2022-08" db="EMBL/GenBank/DDBJ databases">
        <title>Paenibacillus endoradicis sp. nov., Paenibacillus radicibacter sp. nov and Paenibacillus pararadicis sp. nov., three cold-adapted plant growth-promoting bacteria isolated from root of Larix gmelinii in Great Khingan.</title>
        <authorList>
            <person name="Xue H."/>
        </authorList>
    </citation>
    <scope>NUCLEOTIDE SEQUENCE [LARGE SCALE GENOMIC DNA]</scope>
    <source>
        <strain evidence="3 4">N5-1-1-5</strain>
    </source>
</reference>
<accession>A0ABT1YEF5</accession>